<dbReference type="Proteomes" id="UP000245626">
    <property type="component" value="Unassembled WGS sequence"/>
</dbReference>
<evidence type="ECO:0000313" key="2">
    <source>
        <dbReference type="Proteomes" id="UP000245626"/>
    </source>
</evidence>
<keyword evidence="2" id="KW-1185">Reference proteome</keyword>
<evidence type="ECO:0000313" key="1">
    <source>
        <dbReference type="EMBL" id="PWN48358.1"/>
    </source>
</evidence>
<accession>A0ACD0NRE4</accession>
<name>A0ACD0NRE4_9BASI</name>
<reference evidence="1 2" key="1">
    <citation type="journal article" date="2018" name="Mol. Biol. Evol.">
        <title>Broad Genomic Sampling Reveals a Smut Pathogenic Ancestry of the Fungal Clade Ustilaginomycotina.</title>
        <authorList>
            <person name="Kijpornyongpan T."/>
            <person name="Mondo S.J."/>
            <person name="Barry K."/>
            <person name="Sandor L."/>
            <person name="Lee J."/>
            <person name="Lipzen A."/>
            <person name="Pangilinan J."/>
            <person name="LaButti K."/>
            <person name="Hainaut M."/>
            <person name="Henrissat B."/>
            <person name="Grigoriev I.V."/>
            <person name="Spatafora J.W."/>
            <person name="Aime M.C."/>
        </authorList>
    </citation>
    <scope>NUCLEOTIDE SEQUENCE [LARGE SCALE GENOMIC DNA]</scope>
    <source>
        <strain evidence="1 2">SA 807</strain>
    </source>
</reference>
<protein>
    <submittedName>
        <fullName evidence="1">Uncharacterized protein</fullName>
    </submittedName>
</protein>
<organism evidence="1 2">
    <name type="scientific">Violaceomyces palustris</name>
    <dbReference type="NCBI Taxonomy" id="1673888"/>
    <lineage>
        <taxon>Eukaryota</taxon>
        <taxon>Fungi</taxon>
        <taxon>Dikarya</taxon>
        <taxon>Basidiomycota</taxon>
        <taxon>Ustilaginomycotina</taxon>
        <taxon>Ustilaginomycetes</taxon>
        <taxon>Violaceomycetales</taxon>
        <taxon>Violaceomycetaceae</taxon>
        <taxon>Violaceomyces</taxon>
    </lineage>
</organism>
<proteinExistence type="predicted"/>
<sequence>MKISIASVSLALALASTSTFAGVLVPRSADVKVSGLRRLKVRSTYDPEPSWGGEGRGSRSSGQRKGDRGQRYDYGGNGDGSRSSGERGHDRTPYDDGQGGSESGSSGEQGGGGGDDGDNDDVCATNDHHCVYVEGLYNYISNYDYDIDAKVFVYKDGDSEESHGQIFGTNGYSIKYRLDNQASWARVESGFGLNGEQVDVAGSVSCFFSDREDRVLYASSDSDSQDDQDLHDGDQDDGSRSDGSGWGGSPPGMKKRKEGSRASRDVDPSDGTPLTPPHPKGGKSKRDRSDDGVTYVYDKISSKGVGVDLHCTFVGDGSEDNDNDNNNDNYDDNNNNNDDDNDWNDNDYQPDTDSRSDGQQNDDGNGASSYDTSK</sequence>
<dbReference type="EMBL" id="KZ820218">
    <property type="protein sequence ID" value="PWN48358.1"/>
    <property type="molecule type" value="Genomic_DNA"/>
</dbReference>
<gene>
    <name evidence="1" type="ORF">IE53DRAFT_370685</name>
</gene>